<dbReference type="EMBL" id="WIND01000010">
    <property type="protein sequence ID" value="MSU90542.1"/>
    <property type="molecule type" value="Genomic_DNA"/>
</dbReference>
<dbReference type="Proteomes" id="UP000474957">
    <property type="component" value="Unassembled WGS sequence"/>
</dbReference>
<evidence type="ECO:0000313" key="2">
    <source>
        <dbReference type="Proteomes" id="UP000474957"/>
    </source>
</evidence>
<proteinExistence type="predicted"/>
<comment type="caution">
    <text evidence="1">The sequence shown here is derived from an EMBL/GenBank/DDBJ whole genome shotgun (WGS) entry which is preliminary data.</text>
</comment>
<protein>
    <submittedName>
        <fullName evidence="1">Uncharacterized protein</fullName>
    </submittedName>
</protein>
<accession>A0A6L5Z3F7</accession>
<dbReference type="Pfam" id="PF10899">
    <property type="entry name" value="AbiGi"/>
    <property type="match status" value="1"/>
</dbReference>
<name>A0A6L5Z3F7_9RHOB</name>
<sequence>MGASMSNSHYSFDRAAHSDFLVHWTGRDIDSYGDHNWCDRDHKSITSQSECAKYVKRLKDILTYGLWMTEEDARTYFVGSKKVTIPPSPQCCFTELKLSEARRHAARYGRLGIGVKRPFLFNRFGRPMIYFGFDASATNDKFLSACLADITEKSLLNYFKPMNSNIKMLNYDFYSESEWRIILFNELIDKGYIKDPSDHRNKKEFEYYKGLSDQEKSKLKYLLPLDHWFSLIIYPSVDVKVMCQEGNGEYISNQIKRIKSERGASGSTLGGGWPIELDLDACRNF</sequence>
<dbReference type="AlphaFoldDB" id="A0A6L5Z3F7"/>
<organism evidence="1 2">
    <name type="scientific">Halovulum marinum</name>
    <dbReference type="NCBI Taxonomy" id="2662447"/>
    <lineage>
        <taxon>Bacteria</taxon>
        <taxon>Pseudomonadati</taxon>
        <taxon>Pseudomonadota</taxon>
        <taxon>Alphaproteobacteria</taxon>
        <taxon>Rhodobacterales</taxon>
        <taxon>Paracoccaceae</taxon>
        <taxon>Halovulum</taxon>
    </lineage>
</organism>
<dbReference type="InterPro" id="IPR021223">
    <property type="entry name" value="AbiGi"/>
</dbReference>
<keyword evidence="2" id="KW-1185">Reference proteome</keyword>
<gene>
    <name evidence="1" type="ORF">GE300_13100</name>
</gene>
<evidence type="ECO:0000313" key="1">
    <source>
        <dbReference type="EMBL" id="MSU90542.1"/>
    </source>
</evidence>
<reference evidence="1 2" key="1">
    <citation type="submission" date="2019-10" db="EMBL/GenBank/DDBJ databases">
        <title>Cognatihalovulum marinum gen. nov. sp. nov., a new member of the family Rhodobacteraceae isolated from deep seawater of the Northwest Indian Ocean.</title>
        <authorList>
            <person name="Ruan C."/>
            <person name="Wang J."/>
            <person name="Zheng X."/>
            <person name="Song L."/>
            <person name="Zhu Y."/>
            <person name="Huang Y."/>
            <person name="Lu Z."/>
            <person name="Du W."/>
            <person name="Huang L."/>
            <person name="Dai X."/>
        </authorList>
    </citation>
    <scope>NUCLEOTIDE SEQUENCE [LARGE SCALE GENOMIC DNA]</scope>
    <source>
        <strain evidence="1 2">2CG4</strain>
    </source>
</reference>